<dbReference type="Proteomes" id="UP000608754">
    <property type="component" value="Unassembled WGS sequence"/>
</dbReference>
<dbReference type="InterPro" id="IPR007936">
    <property type="entry name" value="VapE-like_dom"/>
</dbReference>
<sequence length="383" mass="45634">MNENVMSNSVFDKLEYYLNKNYEIRFNKIKLIYEVSALGEYNFSELNIERLYIELERNNVKLSFDKLLIYLKAFSTHYDPIKNYFHNLLPKWDGQDYIGELVSKIEVNEHQEFFNEQFKKFLVRTILCACEKKIINKNAIILYSSIQNIGKSSFIRYLVPFILEDYFSEDITNEKDSVIKLATNFLINLDEMQNFLTSLLEFIKALISKENIHERLPYARKSERIERIASFIGSTNKTHILKDNSNVRWLVFEINHIDFSYSKIDINKVWSQAYHLAYNEKGFNPFMTKDELSYNDEKNNSFRAFTREEEEIIAFVDHSEDENDFMTVTDLSFALRKVNINKYPNILGKLLNNIGYKYVRIGDERTKKYKIKLSNYYSKILNF</sequence>
<organism evidence="2 3">
    <name type="scientific">Faecalibacter rhinopitheci</name>
    <dbReference type="NCBI Taxonomy" id="2779678"/>
    <lineage>
        <taxon>Bacteria</taxon>
        <taxon>Pseudomonadati</taxon>
        <taxon>Bacteroidota</taxon>
        <taxon>Flavobacteriia</taxon>
        <taxon>Flavobacteriales</taxon>
        <taxon>Weeksellaceae</taxon>
        <taxon>Faecalibacter</taxon>
    </lineage>
</organism>
<dbReference type="PANTHER" id="PTHR34985">
    <property type="entry name" value="SLR0554 PROTEIN"/>
    <property type="match status" value="1"/>
</dbReference>
<name>A0A8J7FNY2_9FLAO</name>
<accession>A0A8J7FNY2</accession>
<dbReference type="AlphaFoldDB" id="A0A8J7FNY2"/>
<reference evidence="2" key="1">
    <citation type="submission" date="2020-10" db="EMBL/GenBank/DDBJ databases">
        <authorList>
            <person name="Lu T."/>
            <person name="Wang Q."/>
            <person name="Han X."/>
        </authorList>
    </citation>
    <scope>NUCLEOTIDE SEQUENCE</scope>
    <source>
        <strain evidence="2">WQ 117</strain>
    </source>
</reference>
<dbReference type="PANTHER" id="PTHR34985:SF1">
    <property type="entry name" value="SLR0554 PROTEIN"/>
    <property type="match status" value="1"/>
</dbReference>
<keyword evidence="3" id="KW-1185">Reference proteome</keyword>
<protein>
    <submittedName>
        <fullName evidence="2">Virulence-associated E family protein</fullName>
    </submittedName>
</protein>
<feature type="domain" description="Virulence-associated protein E-like" evidence="1">
    <location>
        <begin position="91"/>
        <end position="302"/>
    </location>
</feature>
<dbReference type="RefSeq" id="WP_194183523.1">
    <property type="nucleotide sequence ID" value="NZ_JADGIK010000007.1"/>
</dbReference>
<evidence type="ECO:0000313" key="2">
    <source>
        <dbReference type="EMBL" id="MBF0597982.1"/>
    </source>
</evidence>
<evidence type="ECO:0000313" key="3">
    <source>
        <dbReference type="Proteomes" id="UP000608754"/>
    </source>
</evidence>
<evidence type="ECO:0000259" key="1">
    <source>
        <dbReference type="Pfam" id="PF05272"/>
    </source>
</evidence>
<dbReference type="EMBL" id="JADGIK010000007">
    <property type="protein sequence ID" value="MBF0597982.1"/>
    <property type="molecule type" value="Genomic_DNA"/>
</dbReference>
<gene>
    <name evidence="2" type="ORF">IM532_11110</name>
</gene>
<comment type="caution">
    <text evidence="2">The sequence shown here is derived from an EMBL/GenBank/DDBJ whole genome shotgun (WGS) entry which is preliminary data.</text>
</comment>
<dbReference type="Pfam" id="PF05272">
    <property type="entry name" value="VapE-like_dom"/>
    <property type="match status" value="1"/>
</dbReference>
<proteinExistence type="predicted"/>